<dbReference type="Pfam" id="PF03601">
    <property type="entry name" value="Cons_hypoth698"/>
    <property type="match status" value="1"/>
</dbReference>
<dbReference type="InterPro" id="IPR018383">
    <property type="entry name" value="UPF0324_pro"/>
</dbReference>
<keyword evidence="5" id="KW-1133">Transmembrane helix</keyword>
<keyword evidence="3" id="KW-1003">Cell membrane</keyword>
<evidence type="ECO:0000313" key="9">
    <source>
        <dbReference type="Proteomes" id="UP000282028"/>
    </source>
</evidence>
<dbReference type="PANTHER" id="PTHR30106:SF2">
    <property type="entry name" value="UPF0324 INNER MEMBRANE PROTEIN YEIH"/>
    <property type="match status" value="1"/>
</dbReference>
<evidence type="ECO:0000256" key="1">
    <source>
        <dbReference type="ARBA" id="ARBA00004651"/>
    </source>
</evidence>
<dbReference type="Proteomes" id="UP000282028">
    <property type="component" value="Unassembled WGS sequence"/>
</dbReference>
<dbReference type="OrthoDB" id="9811391at2"/>
<evidence type="ECO:0000256" key="2">
    <source>
        <dbReference type="ARBA" id="ARBA00007977"/>
    </source>
</evidence>
<evidence type="ECO:0000256" key="5">
    <source>
        <dbReference type="ARBA" id="ARBA00022989"/>
    </source>
</evidence>
<evidence type="ECO:0000313" key="8">
    <source>
        <dbReference type="EMBL" id="RNB75869.1"/>
    </source>
</evidence>
<keyword evidence="6" id="KW-0472">Membrane</keyword>
<comment type="similarity">
    <text evidence="2">Belongs to the UPF0324 family.</text>
</comment>
<comment type="subcellular location">
    <subcellularLocation>
        <location evidence="1">Cell membrane</location>
        <topology evidence="1">Multi-pass membrane protein</topology>
    </subcellularLocation>
</comment>
<comment type="caution">
    <text evidence="8">The sequence shown here is derived from an EMBL/GenBank/DDBJ whole genome shotgun (WGS) entry which is preliminary data.</text>
</comment>
<evidence type="ECO:0000256" key="3">
    <source>
        <dbReference type="ARBA" id="ARBA00022475"/>
    </source>
</evidence>
<dbReference type="GO" id="GO:0005886">
    <property type="term" value="C:plasma membrane"/>
    <property type="evidence" value="ECO:0007669"/>
    <property type="project" value="UniProtKB-SubCell"/>
</dbReference>
<dbReference type="PANTHER" id="PTHR30106">
    <property type="entry name" value="INNER MEMBRANE PROTEIN YEIH-RELATED"/>
    <property type="match status" value="1"/>
</dbReference>
<evidence type="ECO:0000256" key="4">
    <source>
        <dbReference type="ARBA" id="ARBA00022692"/>
    </source>
</evidence>
<dbReference type="AlphaFoldDB" id="A0A3M8CJQ4"/>
<sequence length="358" mass="38289">MGIQPHRNSKLAVDNQATSTTTVPAPARNQASLPLWMGGIAFTFLVALLGYGLSKVPFFDRVGPMACAIFIAVAYRQLFGYPEALRTGIQFSAKQLLRTAIILYGLKLNIEVIFSEGLGLLVYDAGVIVFSILLTLLIAKWLKAEPKLSLLVGVGTGVCGAAAIAAVSPIVRAKDDETAISVGMIALMGTLFAVMYTILLPFLPATAVEYGIWSGLSLHELAHVALAAAPAGEDALAMALLAKLGRVLLLVPLCLVLLLIMKRKGKADGDRHTKIAFPWFLLGFLFMSLFGSYVLGTHIPVNEAFHSTTATVTTFILAMAMVGLGLNIHLRDLRKASRPLIAMTVTSVLLSLLTFLLI</sequence>
<name>A0A3M8CJQ4_9BACL</name>
<dbReference type="EMBL" id="RHHR01000009">
    <property type="protein sequence ID" value="RNB75869.1"/>
    <property type="molecule type" value="Genomic_DNA"/>
</dbReference>
<keyword evidence="4" id="KW-0812">Transmembrane</keyword>
<feature type="region of interest" description="Disordered" evidence="7">
    <location>
        <begin position="1"/>
        <end position="23"/>
    </location>
</feature>
<evidence type="ECO:0000256" key="6">
    <source>
        <dbReference type="ARBA" id="ARBA00023136"/>
    </source>
</evidence>
<evidence type="ECO:0000256" key="7">
    <source>
        <dbReference type="SAM" id="MobiDB-lite"/>
    </source>
</evidence>
<keyword evidence="9" id="KW-1185">Reference proteome</keyword>
<protein>
    <submittedName>
        <fullName evidence="8">Putative sulfate exporter family transporter</fullName>
    </submittedName>
</protein>
<gene>
    <name evidence="8" type="ORF">EDM52_05505</name>
</gene>
<organism evidence="8 9">
    <name type="scientific">Brevibacillus invocatus</name>
    <dbReference type="NCBI Taxonomy" id="173959"/>
    <lineage>
        <taxon>Bacteria</taxon>
        <taxon>Bacillati</taxon>
        <taxon>Bacillota</taxon>
        <taxon>Bacilli</taxon>
        <taxon>Bacillales</taxon>
        <taxon>Paenibacillaceae</taxon>
        <taxon>Brevibacillus</taxon>
    </lineage>
</organism>
<proteinExistence type="inferred from homology"/>
<reference evidence="8 9" key="1">
    <citation type="submission" date="2018-10" db="EMBL/GenBank/DDBJ databases">
        <title>Phylogenomics of Brevibacillus.</title>
        <authorList>
            <person name="Dunlap C."/>
        </authorList>
    </citation>
    <scope>NUCLEOTIDE SEQUENCE [LARGE SCALE GENOMIC DNA]</scope>
    <source>
        <strain evidence="8 9">JCM 12215</strain>
    </source>
</reference>
<accession>A0A3M8CJQ4</accession>